<dbReference type="Proteomes" id="UP000696931">
    <property type="component" value="Unassembled WGS sequence"/>
</dbReference>
<reference evidence="2" key="1">
    <citation type="submission" date="2020-07" db="EMBL/GenBank/DDBJ databases">
        <title>Huge and variable diversity of episymbiotic CPR bacteria and DPANN archaea in groundwater ecosystems.</title>
        <authorList>
            <person name="He C.Y."/>
            <person name="Keren R."/>
            <person name="Whittaker M."/>
            <person name="Farag I.F."/>
            <person name="Doudna J."/>
            <person name="Cate J.H.D."/>
            <person name="Banfield J.F."/>
        </authorList>
    </citation>
    <scope>NUCLEOTIDE SEQUENCE</scope>
    <source>
        <strain evidence="2">NC_groundwater_1813_Pr3_B-0.1um_71_17</strain>
    </source>
</reference>
<evidence type="ECO:0000313" key="2">
    <source>
        <dbReference type="EMBL" id="MBI5167984.1"/>
    </source>
</evidence>
<proteinExistence type="predicted"/>
<name>A0A933W940_UNCEI</name>
<dbReference type="Gene3D" id="3.10.590.10">
    <property type="entry name" value="ph1033 like domains"/>
    <property type="match status" value="1"/>
</dbReference>
<dbReference type="InterPro" id="IPR002740">
    <property type="entry name" value="EVE_domain"/>
</dbReference>
<dbReference type="InterPro" id="IPR015947">
    <property type="entry name" value="PUA-like_sf"/>
</dbReference>
<evidence type="ECO:0000313" key="3">
    <source>
        <dbReference type="Proteomes" id="UP000696931"/>
    </source>
</evidence>
<dbReference type="InterPro" id="IPR052181">
    <property type="entry name" value="5hmC_binding"/>
</dbReference>
<comment type="caution">
    <text evidence="2">The sequence shown here is derived from an EMBL/GenBank/DDBJ whole genome shotgun (WGS) entry which is preliminary data.</text>
</comment>
<dbReference type="Pfam" id="PF01878">
    <property type="entry name" value="EVE"/>
    <property type="match status" value="1"/>
</dbReference>
<feature type="domain" description="EVE" evidence="1">
    <location>
        <begin position="3"/>
        <end position="131"/>
    </location>
</feature>
<dbReference type="SUPFAM" id="SSF88697">
    <property type="entry name" value="PUA domain-like"/>
    <property type="match status" value="1"/>
</dbReference>
<organism evidence="2 3">
    <name type="scientific">Eiseniibacteriota bacterium</name>
    <dbReference type="NCBI Taxonomy" id="2212470"/>
    <lineage>
        <taxon>Bacteria</taxon>
        <taxon>Candidatus Eiseniibacteriota</taxon>
    </lineage>
</organism>
<protein>
    <submittedName>
        <fullName evidence="2">EVE domain-containing protein</fullName>
    </submittedName>
</protein>
<dbReference type="PANTHER" id="PTHR14087:SF7">
    <property type="entry name" value="THYMOCYTE NUCLEAR PROTEIN 1"/>
    <property type="match status" value="1"/>
</dbReference>
<gene>
    <name evidence="2" type="ORF">HZA61_00710</name>
</gene>
<dbReference type="AlphaFoldDB" id="A0A933W940"/>
<dbReference type="EMBL" id="JACRIW010000007">
    <property type="protein sequence ID" value="MBI5167984.1"/>
    <property type="molecule type" value="Genomic_DNA"/>
</dbReference>
<accession>A0A933W940</accession>
<dbReference type="PANTHER" id="PTHR14087">
    <property type="entry name" value="THYMOCYTE NUCLEAR PROTEIN 1"/>
    <property type="match status" value="1"/>
</dbReference>
<sequence length="135" mass="15016">MAAYLFKTEPSDYAFSDLVRDKRVIWEGVSNALALQHLRTVKKGDTVVIYHTGSEKRAVGLATVTKAAYADPRLDDERRVVVDLKPVRALTRPVALSEFKTDPVLKATELVRISRLSVMPLTEPQLQKLLALAGE</sequence>
<evidence type="ECO:0000259" key="1">
    <source>
        <dbReference type="Pfam" id="PF01878"/>
    </source>
</evidence>